<keyword evidence="1" id="KW-1133">Transmembrane helix</keyword>
<evidence type="ECO:0000313" key="3">
    <source>
        <dbReference type="Proteomes" id="UP000001798"/>
    </source>
</evidence>
<dbReference type="AlphaFoldDB" id="A0A384JYK6"/>
<dbReference type="VEuPathDB" id="FungiDB:Bcin12g02470"/>
<dbReference type="Proteomes" id="UP000001798">
    <property type="component" value="Chromosome 12"/>
</dbReference>
<keyword evidence="3" id="KW-1185">Reference proteome</keyword>
<reference evidence="2 3" key="2">
    <citation type="journal article" date="2012" name="Eukaryot. Cell">
        <title>Genome update of Botrytis cinerea strains B05.10 and T4.</title>
        <authorList>
            <person name="Staats M."/>
            <person name="van Kan J.A."/>
        </authorList>
    </citation>
    <scope>NUCLEOTIDE SEQUENCE [LARGE SCALE GENOMIC DNA]</scope>
    <source>
        <strain evidence="2 3">B05.10</strain>
    </source>
</reference>
<organism evidence="2 3">
    <name type="scientific">Botryotinia fuckeliana (strain B05.10)</name>
    <name type="common">Noble rot fungus</name>
    <name type="synonym">Botrytis cinerea</name>
    <dbReference type="NCBI Taxonomy" id="332648"/>
    <lineage>
        <taxon>Eukaryota</taxon>
        <taxon>Fungi</taxon>
        <taxon>Dikarya</taxon>
        <taxon>Ascomycota</taxon>
        <taxon>Pezizomycotina</taxon>
        <taxon>Leotiomycetes</taxon>
        <taxon>Helotiales</taxon>
        <taxon>Sclerotiniaceae</taxon>
        <taxon>Botrytis</taxon>
    </lineage>
</organism>
<reference evidence="2 3" key="1">
    <citation type="journal article" date="2011" name="PLoS Genet.">
        <title>Genomic analysis of the necrotrophic fungal pathogens Sclerotinia sclerotiorum and Botrytis cinerea.</title>
        <authorList>
            <person name="Amselem J."/>
            <person name="Cuomo C.A."/>
            <person name="van Kan J.A."/>
            <person name="Viaud M."/>
            <person name="Benito E.P."/>
            <person name="Couloux A."/>
            <person name="Coutinho P.M."/>
            <person name="de Vries R.P."/>
            <person name="Dyer P.S."/>
            <person name="Fillinger S."/>
            <person name="Fournier E."/>
            <person name="Gout L."/>
            <person name="Hahn M."/>
            <person name="Kohn L."/>
            <person name="Lapalu N."/>
            <person name="Plummer K.M."/>
            <person name="Pradier J.M."/>
            <person name="Quevillon E."/>
            <person name="Sharon A."/>
            <person name="Simon A."/>
            <person name="ten Have A."/>
            <person name="Tudzynski B."/>
            <person name="Tudzynski P."/>
            <person name="Wincker P."/>
            <person name="Andrew M."/>
            <person name="Anthouard V."/>
            <person name="Beever R.E."/>
            <person name="Beffa R."/>
            <person name="Benoit I."/>
            <person name="Bouzid O."/>
            <person name="Brault B."/>
            <person name="Chen Z."/>
            <person name="Choquer M."/>
            <person name="Collemare J."/>
            <person name="Cotton P."/>
            <person name="Danchin E.G."/>
            <person name="Da Silva C."/>
            <person name="Gautier A."/>
            <person name="Giraud C."/>
            <person name="Giraud T."/>
            <person name="Gonzalez C."/>
            <person name="Grossetete S."/>
            <person name="Guldener U."/>
            <person name="Henrissat B."/>
            <person name="Howlett B.J."/>
            <person name="Kodira C."/>
            <person name="Kretschmer M."/>
            <person name="Lappartient A."/>
            <person name="Leroch M."/>
            <person name="Levis C."/>
            <person name="Mauceli E."/>
            <person name="Neuveglise C."/>
            <person name="Oeser B."/>
            <person name="Pearson M."/>
            <person name="Poulain J."/>
            <person name="Poussereau N."/>
            <person name="Quesneville H."/>
            <person name="Rascle C."/>
            <person name="Schumacher J."/>
            <person name="Segurens B."/>
            <person name="Sexton A."/>
            <person name="Silva E."/>
            <person name="Sirven C."/>
            <person name="Soanes D.M."/>
            <person name="Talbot N.J."/>
            <person name="Templeton M."/>
            <person name="Yandava C."/>
            <person name="Yarden O."/>
            <person name="Zeng Q."/>
            <person name="Rollins J.A."/>
            <person name="Lebrun M.H."/>
            <person name="Dickman M."/>
        </authorList>
    </citation>
    <scope>NUCLEOTIDE SEQUENCE [LARGE SCALE GENOMIC DNA]</scope>
    <source>
        <strain evidence="2 3">B05.10</strain>
    </source>
</reference>
<dbReference type="EMBL" id="CP009816">
    <property type="protein sequence ID" value="ATZ55679.1"/>
    <property type="molecule type" value="Genomic_DNA"/>
</dbReference>
<protein>
    <submittedName>
        <fullName evidence="2">Uncharacterized protein</fullName>
    </submittedName>
</protein>
<keyword evidence="1" id="KW-0472">Membrane</keyword>
<feature type="transmembrane region" description="Helical" evidence="1">
    <location>
        <begin position="50"/>
        <end position="70"/>
    </location>
</feature>
<evidence type="ECO:0000256" key="1">
    <source>
        <dbReference type="SAM" id="Phobius"/>
    </source>
</evidence>
<keyword evidence="1" id="KW-0812">Transmembrane</keyword>
<dbReference type="OrthoDB" id="10318360at2759"/>
<gene>
    <name evidence="2" type="ORF">BCIN_12g02470</name>
</gene>
<dbReference type="RefSeq" id="XP_001558104.1">
    <property type="nucleotide sequence ID" value="XM_001558054.2"/>
</dbReference>
<name>A0A384JYK6_BOTFB</name>
<evidence type="ECO:0000313" key="2">
    <source>
        <dbReference type="EMBL" id="ATZ55679.1"/>
    </source>
</evidence>
<accession>A0A384JYK6</accession>
<proteinExistence type="predicted"/>
<dbReference type="GeneID" id="5438643"/>
<dbReference type="KEGG" id="bfu:BCIN_12g02470"/>
<reference evidence="2 3" key="3">
    <citation type="journal article" date="2017" name="Mol. Plant Pathol.">
        <title>A gapless genome sequence of the fungus Botrytis cinerea.</title>
        <authorList>
            <person name="Van Kan J.A."/>
            <person name="Stassen J.H."/>
            <person name="Mosbach A."/>
            <person name="Van Der Lee T.A."/>
            <person name="Faino L."/>
            <person name="Farmer A.D."/>
            <person name="Papasotiriou D.G."/>
            <person name="Zhou S."/>
            <person name="Seidl M.F."/>
            <person name="Cottam E."/>
            <person name="Edel D."/>
            <person name="Hahn M."/>
            <person name="Schwartz D.C."/>
            <person name="Dietrich R.A."/>
            <person name="Widdison S."/>
            <person name="Scalliet G."/>
        </authorList>
    </citation>
    <scope>NUCLEOTIDE SEQUENCE [LARGE SCALE GENOMIC DNA]</scope>
    <source>
        <strain evidence="2 3">B05.10</strain>
    </source>
</reference>
<sequence length="75" mass="9022">MDNRVCNGLFPDKKLKFFWEHREVAERVTYRQLSESFTHMFKAMFWERKIGLLPDALYLCMGKVVVLYMISLQNT</sequence>